<feature type="chain" id="PRO_5045805623" evidence="1">
    <location>
        <begin position="29"/>
        <end position="215"/>
    </location>
</feature>
<dbReference type="RefSeq" id="WP_331217542.1">
    <property type="nucleotide sequence ID" value="NZ_JAZGQK010000030.1"/>
</dbReference>
<name>A0ABU7S1H9_9ACTN</name>
<accession>A0ABU7S1H9</accession>
<keyword evidence="1" id="KW-0732">Signal</keyword>
<gene>
    <name evidence="2" type="ORF">V1633_29350</name>
</gene>
<sequence>MRFVHRTLALAAAATAAVLGLTATPAAAATMETGHVDALDVDYAVGALTLDIRSYSPANDDLSPAGTTLRLRSSSAITVPSGSAWSCLGAAGSTVYVAPQAENAGLIWAGWNTEDVPAAQGPVRMELVGVSSVPAGGRFALYTTNAFGSPTFRLNSNSAAGCPISIWPGNIGAGGHAHGNWAFSAPGTYTLSFRATAQGGAGVASPTVNYTFQIG</sequence>
<evidence type="ECO:0000313" key="3">
    <source>
        <dbReference type="Proteomes" id="UP001332243"/>
    </source>
</evidence>
<dbReference type="InterPro" id="IPR022435">
    <property type="entry name" value="Surface-anchored_actinobac"/>
</dbReference>
<comment type="caution">
    <text evidence="2">The sequence shown here is derived from an EMBL/GenBank/DDBJ whole genome shotgun (WGS) entry which is preliminary data.</text>
</comment>
<feature type="signal peptide" evidence="1">
    <location>
        <begin position="1"/>
        <end position="28"/>
    </location>
</feature>
<proteinExistence type="predicted"/>
<dbReference type="NCBIfam" id="TIGR03769">
    <property type="entry name" value="P_ac_wall_RPT"/>
    <property type="match status" value="1"/>
</dbReference>
<evidence type="ECO:0000256" key="1">
    <source>
        <dbReference type="SAM" id="SignalP"/>
    </source>
</evidence>
<reference evidence="2 3" key="1">
    <citation type="submission" date="2024-01" db="EMBL/GenBank/DDBJ databases">
        <title>Genome insights into Plantactinospora sonchi sp. nov.</title>
        <authorList>
            <person name="Wang L."/>
        </authorList>
    </citation>
    <scope>NUCLEOTIDE SEQUENCE [LARGE SCALE GENOMIC DNA]</scope>
    <source>
        <strain evidence="2 3">NEAU-QY2</strain>
    </source>
</reference>
<dbReference type="NCBIfam" id="NF038134">
    <property type="entry name" value="choice_anch_M"/>
    <property type="match status" value="1"/>
</dbReference>
<dbReference type="Proteomes" id="UP001332243">
    <property type="component" value="Unassembled WGS sequence"/>
</dbReference>
<evidence type="ECO:0000313" key="2">
    <source>
        <dbReference type="EMBL" id="MEE6262601.1"/>
    </source>
</evidence>
<dbReference type="EMBL" id="JAZGQK010000030">
    <property type="protein sequence ID" value="MEE6262601.1"/>
    <property type="molecule type" value="Genomic_DNA"/>
</dbReference>
<keyword evidence="3" id="KW-1185">Reference proteome</keyword>
<organism evidence="2 3">
    <name type="scientific">Plantactinospora sonchi</name>
    <dbReference type="NCBI Taxonomy" id="1544735"/>
    <lineage>
        <taxon>Bacteria</taxon>
        <taxon>Bacillati</taxon>
        <taxon>Actinomycetota</taxon>
        <taxon>Actinomycetes</taxon>
        <taxon>Micromonosporales</taxon>
        <taxon>Micromonosporaceae</taxon>
        <taxon>Plantactinospora</taxon>
    </lineage>
</organism>
<protein>
    <submittedName>
        <fullName evidence="2">Choice-of-anchor M domain-containing protein</fullName>
    </submittedName>
</protein>